<feature type="chain" id="PRO_5033055373" evidence="5">
    <location>
        <begin position="24"/>
        <end position="467"/>
    </location>
</feature>
<dbReference type="Pfam" id="PF02321">
    <property type="entry name" value="OEP"/>
    <property type="match status" value="2"/>
</dbReference>
<dbReference type="Gene3D" id="1.20.1600.10">
    <property type="entry name" value="Outer membrane efflux proteins (OEP)"/>
    <property type="match status" value="1"/>
</dbReference>
<keyword evidence="5" id="KW-0732">Signal</keyword>
<evidence type="ECO:0000256" key="4">
    <source>
        <dbReference type="ARBA" id="ARBA00023237"/>
    </source>
</evidence>
<gene>
    <name evidence="6" type="ORF">FH752_09405</name>
</gene>
<dbReference type="AlphaFoldDB" id="A0A844HZK6"/>
<keyword evidence="3" id="KW-1134">Transmembrane beta strand</keyword>
<comment type="similarity">
    <text evidence="2">Belongs to the outer membrane factor (OMF) (TC 1.B.17) family.</text>
</comment>
<evidence type="ECO:0000256" key="5">
    <source>
        <dbReference type="SAM" id="SignalP"/>
    </source>
</evidence>
<dbReference type="PANTHER" id="PTHR30203:SF25">
    <property type="entry name" value="OUTER MEMBRANE PROTEIN-RELATED"/>
    <property type="match status" value="1"/>
</dbReference>
<evidence type="ECO:0000256" key="2">
    <source>
        <dbReference type="ARBA" id="ARBA00007613"/>
    </source>
</evidence>
<evidence type="ECO:0000313" key="6">
    <source>
        <dbReference type="EMBL" id="MTI98825.1"/>
    </source>
</evidence>
<dbReference type="PANTHER" id="PTHR30203">
    <property type="entry name" value="OUTER MEMBRANE CATION EFFLUX PROTEIN"/>
    <property type="match status" value="1"/>
</dbReference>
<dbReference type="InterPro" id="IPR003423">
    <property type="entry name" value="OMP_efflux"/>
</dbReference>
<dbReference type="Gene3D" id="2.20.200.10">
    <property type="entry name" value="Outer membrane efflux proteins (OEP)"/>
    <property type="match status" value="1"/>
</dbReference>
<comment type="caution">
    <text evidence="6">The sequence shown here is derived from an EMBL/GenBank/DDBJ whole genome shotgun (WGS) entry which is preliminary data.</text>
</comment>
<protein>
    <submittedName>
        <fullName evidence="6">TolC family protein</fullName>
    </submittedName>
</protein>
<dbReference type="Proteomes" id="UP000431462">
    <property type="component" value="Unassembled WGS sequence"/>
</dbReference>
<dbReference type="PROSITE" id="PS51257">
    <property type="entry name" value="PROKAR_LIPOPROTEIN"/>
    <property type="match status" value="1"/>
</dbReference>
<organism evidence="6 7">
    <name type="scientific">Marinobacter adhaerens</name>
    <dbReference type="NCBI Taxonomy" id="1033846"/>
    <lineage>
        <taxon>Bacteria</taxon>
        <taxon>Pseudomonadati</taxon>
        <taxon>Pseudomonadota</taxon>
        <taxon>Gammaproteobacteria</taxon>
        <taxon>Pseudomonadales</taxon>
        <taxon>Marinobacteraceae</taxon>
        <taxon>Marinobacter</taxon>
    </lineage>
</organism>
<dbReference type="SUPFAM" id="SSF56954">
    <property type="entry name" value="Outer membrane efflux proteins (OEP)"/>
    <property type="match status" value="1"/>
</dbReference>
<sequence length="467" mass="50971">MKNLSFATAIAGMLVVLTGCVSAPSHDVKVAHTEDYLAGLSFEVSGTTTEEIRWWEALGDPQLNHLVEKAHAINLDLQATDRRLQGALARLGVSKSDLLPQGGGLGEYNVTERDGESLESARAGAQISWELDLFGRIRSVIDARKAGVANARALDRAALKEVTVGVVQAYLRWESARQQVDLIQSDLEALEVSLQLVRNRVESGISPRLDLARAEALYHQQRVLLPIARSNQYRSRATLAVLLGEDPDNLGLKAVPATLEKARGLPLGERLGQSLQARADISAALALLAQETALSEAAISSLYPQVTVEGFAGITNVQDLGDGFEDTWSAIPRVSWAVLSYPALLKQIDVQAARTEAQYVSYRKAVVNAVSEARVVADRFSRTVQSERASTAALQASRRAYNTAEALYKEGAIGYLDYLDSNREWIAAQRAHLNAQFDLADSRLGLLREFSGLWSYGLYEQVKEQDS</sequence>
<keyword evidence="3" id="KW-0812">Transmembrane</keyword>
<evidence type="ECO:0000313" key="7">
    <source>
        <dbReference type="Proteomes" id="UP000431462"/>
    </source>
</evidence>
<accession>A0A844HZK6</accession>
<evidence type="ECO:0000256" key="3">
    <source>
        <dbReference type="ARBA" id="ARBA00022452"/>
    </source>
</evidence>
<proteinExistence type="inferred from homology"/>
<dbReference type="InterPro" id="IPR010131">
    <property type="entry name" value="MdtP/NodT-like"/>
</dbReference>
<feature type="signal peptide" evidence="5">
    <location>
        <begin position="1"/>
        <end position="23"/>
    </location>
</feature>
<name>A0A844HZK6_9GAMM</name>
<keyword evidence="3" id="KW-0472">Membrane</keyword>
<reference evidence="6 7" key="1">
    <citation type="submission" date="2019-06" db="EMBL/GenBank/DDBJ databases">
        <title>Enrichment of Autotrophic Halophilic Microorganisms from Red Sea Brine Pool Using Microbial Electrosynthesis System.</title>
        <authorList>
            <person name="Alqahtani M.F."/>
            <person name="Bajracharya S."/>
            <person name="Katuri K.P."/>
            <person name="Ali M."/>
            <person name="Saikaly P.E."/>
        </authorList>
    </citation>
    <scope>NUCLEOTIDE SEQUENCE [LARGE SCALE GENOMIC DNA]</scope>
    <source>
        <strain evidence="6">MES15</strain>
    </source>
</reference>
<dbReference type="GO" id="GO:0015562">
    <property type="term" value="F:efflux transmembrane transporter activity"/>
    <property type="evidence" value="ECO:0007669"/>
    <property type="project" value="InterPro"/>
</dbReference>
<keyword evidence="4" id="KW-0998">Cell outer membrane</keyword>
<comment type="subcellular location">
    <subcellularLocation>
        <location evidence="1">Cell outer membrane</location>
    </subcellularLocation>
</comment>
<dbReference type="EMBL" id="VENC01000008">
    <property type="protein sequence ID" value="MTI98825.1"/>
    <property type="molecule type" value="Genomic_DNA"/>
</dbReference>
<evidence type="ECO:0000256" key="1">
    <source>
        <dbReference type="ARBA" id="ARBA00004442"/>
    </source>
</evidence>